<keyword evidence="5 7" id="KW-0472">Membrane</keyword>
<keyword evidence="2" id="KW-0813">Transport</keyword>
<evidence type="ECO:0000256" key="1">
    <source>
        <dbReference type="ARBA" id="ARBA00004141"/>
    </source>
</evidence>
<keyword evidence="4 7" id="KW-1133">Transmembrane helix</keyword>
<dbReference type="PANTHER" id="PTHR43839">
    <property type="entry name" value="OPPC IN A BINDING PROTEIN-DEPENDENT TRANSPORT SYSTEM"/>
    <property type="match status" value="1"/>
</dbReference>
<evidence type="ECO:0000256" key="7">
    <source>
        <dbReference type="SAM" id="Phobius"/>
    </source>
</evidence>
<feature type="transmembrane region" description="Helical" evidence="7">
    <location>
        <begin position="285"/>
        <end position="312"/>
    </location>
</feature>
<feature type="domain" description="ABC transmembrane type-1" evidence="8">
    <location>
        <begin position="80"/>
        <end position="300"/>
    </location>
</feature>
<dbReference type="PROSITE" id="PS50928">
    <property type="entry name" value="ABC_TM1"/>
    <property type="match status" value="1"/>
</dbReference>
<dbReference type="PANTHER" id="PTHR43839:SF3">
    <property type="entry name" value="OLIGOPEPTIDE ABC TRANSPORTER, PERMEASE PROTEIN"/>
    <property type="match status" value="1"/>
</dbReference>
<evidence type="ECO:0000313" key="10">
    <source>
        <dbReference type="Proteomes" id="UP001596022"/>
    </source>
</evidence>
<evidence type="ECO:0000313" key="9">
    <source>
        <dbReference type="EMBL" id="MFC4619621.1"/>
    </source>
</evidence>
<feature type="transmembrane region" description="Helical" evidence="7">
    <location>
        <begin position="72"/>
        <end position="104"/>
    </location>
</feature>
<comment type="caution">
    <text evidence="9">The sequence shown here is derived from an EMBL/GenBank/DDBJ whole genome shotgun (WGS) entry which is preliminary data.</text>
</comment>
<feature type="transmembrane region" description="Helical" evidence="7">
    <location>
        <begin position="160"/>
        <end position="178"/>
    </location>
</feature>
<gene>
    <name evidence="9" type="ORF">ACFO4N_12940</name>
</gene>
<dbReference type="SUPFAM" id="SSF161098">
    <property type="entry name" value="MetI-like"/>
    <property type="match status" value="1"/>
</dbReference>
<dbReference type="InterPro" id="IPR035906">
    <property type="entry name" value="MetI-like_sf"/>
</dbReference>
<evidence type="ECO:0000256" key="5">
    <source>
        <dbReference type="ARBA" id="ARBA00023136"/>
    </source>
</evidence>
<dbReference type="RefSeq" id="WP_376846713.1">
    <property type="nucleotide sequence ID" value="NZ_JBHSFW010000010.1"/>
</dbReference>
<evidence type="ECO:0000256" key="2">
    <source>
        <dbReference type="ARBA" id="ARBA00022448"/>
    </source>
</evidence>
<comment type="subcellular location">
    <subcellularLocation>
        <location evidence="1">Membrane</location>
        <topology evidence="1">Multi-pass membrane protein</topology>
    </subcellularLocation>
</comment>
<dbReference type="InterPro" id="IPR000515">
    <property type="entry name" value="MetI-like"/>
</dbReference>
<dbReference type="Proteomes" id="UP001596022">
    <property type="component" value="Unassembled WGS sequence"/>
</dbReference>
<accession>A0ABV9GRR5</accession>
<name>A0ABV9GRR5_9BACL</name>
<reference evidence="10" key="1">
    <citation type="journal article" date="2019" name="Int. J. Syst. Evol. Microbiol.">
        <title>The Global Catalogue of Microorganisms (GCM) 10K type strain sequencing project: providing services to taxonomists for standard genome sequencing and annotation.</title>
        <authorList>
            <consortium name="The Broad Institute Genomics Platform"/>
            <consortium name="The Broad Institute Genome Sequencing Center for Infectious Disease"/>
            <person name="Wu L."/>
            <person name="Ma J."/>
        </authorList>
    </citation>
    <scope>NUCLEOTIDE SEQUENCE [LARGE SCALE GENOMIC DNA]</scope>
    <source>
        <strain evidence="10">CGMCC 1.16306</strain>
    </source>
</reference>
<evidence type="ECO:0000256" key="4">
    <source>
        <dbReference type="ARBA" id="ARBA00022989"/>
    </source>
</evidence>
<sequence>MFKRLVRKPLFWLGFAYIFLWLAGSFVYAATFHNHIPTADLRYGSAGQLVDRPPYPPWEFPPLGTDDFSQNIFIVLLIGAKFTLGLALLCALLRTVLSALIGILTRLYLPKITRVLFAPFESLSYFPIALLLYLILQWVLFKDASLHQDHFTYGFWTRTWIDMLFLTLIAVPLTTRTIFNETGGFLKKPFIESATVLGASRLQLFWRHLRPFLFPRLFVIFMREVVQVLLLMAHLGVFKVAIGGIIMKENLFTASSSLRFPYALANDWAGLIGVWWRYIWTDYQYITFVPIIAVTLAILAVKGISVSVEAVLGQREEHSSARKRDGDLSQSVGMAKTDDFTPTGFSQEGI</sequence>
<keyword evidence="3 7" id="KW-0812">Transmembrane</keyword>
<feature type="transmembrane region" description="Helical" evidence="7">
    <location>
        <begin position="226"/>
        <end position="247"/>
    </location>
</feature>
<protein>
    <recommendedName>
        <fullName evidence="8">ABC transmembrane type-1 domain-containing protein</fullName>
    </recommendedName>
</protein>
<dbReference type="CDD" id="cd06261">
    <property type="entry name" value="TM_PBP2"/>
    <property type="match status" value="1"/>
</dbReference>
<feature type="region of interest" description="Disordered" evidence="6">
    <location>
        <begin position="321"/>
        <end position="350"/>
    </location>
</feature>
<proteinExistence type="predicted"/>
<evidence type="ECO:0000256" key="3">
    <source>
        <dbReference type="ARBA" id="ARBA00022692"/>
    </source>
</evidence>
<dbReference type="EMBL" id="JBHSFW010000010">
    <property type="protein sequence ID" value="MFC4619621.1"/>
    <property type="molecule type" value="Genomic_DNA"/>
</dbReference>
<dbReference type="Gene3D" id="1.10.3720.10">
    <property type="entry name" value="MetI-like"/>
    <property type="match status" value="1"/>
</dbReference>
<organism evidence="9 10">
    <name type="scientific">Camelliibacillus cellulosilyticus</name>
    <dbReference type="NCBI Taxonomy" id="2174486"/>
    <lineage>
        <taxon>Bacteria</taxon>
        <taxon>Bacillati</taxon>
        <taxon>Bacillota</taxon>
        <taxon>Bacilli</taxon>
        <taxon>Bacillales</taxon>
        <taxon>Sporolactobacillaceae</taxon>
        <taxon>Camelliibacillus</taxon>
    </lineage>
</organism>
<feature type="transmembrane region" description="Helical" evidence="7">
    <location>
        <begin position="116"/>
        <end position="140"/>
    </location>
</feature>
<evidence type="ECO:0000256" key="6">
    <source>
        <dbReference type="SAM" id="MobiDB-lite"/>
    </source>
</evidence>
<evidence type="ECO:0000259" key="8">
    <source>
        <dbReference type="PROSITE" id="PS50928"/>
    </source>
</evidence>
<keyword evidence="10" id="KW-1185">Reference proteome</keyword>